<dbReference type="Proteomes" id="UP000521199">
    <property type="component" value="Unassembled WGS sequence"/>
</dbReference>
<evidence type="ECO:0000313" key="3">
    <source>
        <dbReference type="Proteomes" id="UP000521199"/>
    </source>
</evidence>
<feature type="compositionally biased region" description="Low complexity" evidence="1">
    <location>
        <begin position="51"/>
        <end position="65"/>
    </location>
</feature>
<dbReference type="AlphaFoldDB" id="A0A7W8G0T0"/>
<reference evidence="2 3" key="1">
    <citation type="submission" date="2020-08" db="EMBL/GenBank/DDBJ databases">
        <title>Genomic Encyclopedia of Type Strains, Phase IV (KMG-IV): sequencing the most valuable type-strain genomes for metagenomic binning, comparative biology and taxonomic classification.</title>
        <authorList>
            <person name="Goeker M."/>
        </authorList>
    </citation>
    <scope>NUCLEOTIDE SEQUENCE [LARGE SCALE GENOMIC DNA]</scope>
    <source>
        <strain evidence="2 3">DSM 24163</strain>
    </source>
</reference>
<feature type="region of interest" description="Disordered" evidence="1">
    <location>
        <begin position="1"/>
        <end position="28"/>
    </location>
</feature>
<keyword evidence="3" id="KW-1185">Reference proteome</keyword>
<organism evidence="2 3">
    <name type="scientific">Chiayiivirga flava</name>
    <dbReference type="NCBI Taxonomy" id="659595"/>
    <lineage>
        <taxon>Bacteria</taxon>
        <taxon>Pseudomonadati</taxon>
        <taxon>Pseudomonadota</taxon>
        <taxon>Gammaproteobacteria</taxon>
        <taxon>Lysobacterales</taxon>
        <taxon>Lysobacteraceae</taxon>
        <taxon>Chiayiivirga</taxon>
    </lineage>
</organism>
<gene>
    <name evidence="2" type="ORF">HNQ52_001632</name>
</gene>
<feature type="region of interest" description="Disordered" evidence="1">
    <location>
        <begin position="46"/>
        <end position="75"/>
    </location>
</feature>
<protein>
    <submittedName>
        <fullName evidence="2">Uncharacterized protein</fullName>
    </submittedName>
</protein>
<accession>A0A7W8G0T0</accession>
<name>A0A7W8G0T0_9GAMM</name>
<evidence type="ECO:0000313" key="2">
    <source>
        <dbReference type="EMBL" id="MBB5208103.1"/>
    </source>
</evidence>
<proteinExistence type="predicted"/>
<comment type="caution">
    <text evidence="2">The sequence shown here is derived from an EMBL/GenBank/DDBJ whole genome shotgun (WGS) entry which is preliminary data.</text>
</comment>
<evidence type="ECO:0000256" key="1">
    <source>
        <dbReference type="SAM" id="MobiDB-lite"/>
    </source>
</evidence>
<sequence>MASDLFPIRRNTRPRVENTVSAPDLPRGNPLADAVVRAFRETFGLGGGGASDAPAAAPTTTTGGTIVPSAGEINP</sequence>
<dbReference type="EMBL" id="JACHHP010000002">
    <property type="protein sequence ID" value="MBB5208103.1"/>
    <property type="molecule type" value="Genomic_DNA"/>
</dbReference>